<feature type="binding site" evidence="9">
    <location>
        <begin position="82"/>
        <end position="83"/>
    </location>
    <ligand>
        <name>5-phospho-alpha-D-ribose 1-diphosphate</name>
        <dbReference type="ChEBI" id="CHEBI:58017"/>
    </ligand>
</feature>
<dbReference type="InterPro" id="IPR036320">
    <property type="entry name" value="Glycosyl_Trfase_fam3_N_dom_sf"/>
</dbReference>
<sequence>MIKEAIATLTEGKNLDYATANTVMDEIMSGKTTQAQMGAYLTALRMKGETIDEITASAAGMRAHCVKLLHDMDVLEIVGTGGDNANSFNISTTSAVVISAAGVPVAKHGNRAASSKCGAADVLEALGVNIVLPPEKSTQLLKKINLCFLFAQNYHIAMKYVAPVRKELGIRTVFNILGPLSNPAGANMELMGVYDESLVEPLARVLTNLGVKRGMVVYGQDRLDEISLSAPTTVCELQDGGYTSYVLTPEEVGLPRCRKEELVGGTPQENAAITRAILAGEKGPKRDAVLLNTAAALKIAGKVSSLQDGVRLAAQTIDSGAAKAQLEQFIRLSNGETA</sequence>
<reference evidence="12" key="2">
    <citation type="submission" date="2024-06" db="EMBL/GenBank/DDBJ databases">
        <title>Caproicibacterium argilliputei sp. nov, a novel caproic acid producing anaerobic bacterium isolated from pit mud.</title>
        <authorList>
            <person name="Xia S."/>
        </authorList>
    </citation>
    <scope>NUCLEOTIDE SEQUENCE</scope>
    <source>
        <strain evidence="12">ZCY20-5</strain>
    </source>
</reference>
<evidence type="ECO:0000256" key="5">
    <source>
        <dbReference type="ARBA" id="ARBA00022822"/>
    </source>
</evidence>
<dbReference type="InterPro" id="IPR035902">
    <property type="entry name" value="Nuc_phospho_transferase"/>
</dbReference>
<dbReference type="EMBL" id="CP135996">
    <property type="protein sequence ID" value="WOC32402.1"/>
    <property type="molecule type" value="Genomic_DNA"/>
</dbReference>
<evidence type="ECO:0000256" key="4">
    <source>
        <dbReference type="ARBA" id="ARBA00022679"/>
    </source>
</evidence>
<dbReference type="PANTHER" id="PTHR43285">
    <property type="entry name" value="ANTHRANILATE PHOSPHORIBOSYLTRANSFERASE"/>
    <property type="match status" value="1"/>
</dbReference>
<feature type="binding site" evidence="9">
    <location>
        <position position="225"/>
    </location>
    <ligand>
        <name>Mg(2+)</name>
        <dbReference type="ChEBI" id="CHEBI:18420"/>
        <label>1</label>
    </ligand>
</feature>
<evidence type="ECO:0000256" key="2">
    <source>
        <dbReference type="ARBA" id="ARBA00022605"/>
    </source>
</evidence>
<dbReference type="EC" id="2.4.2.18" evidence="9"/>
<keyword evidence="13" id="KW-1185">Reference proteome</keyword>
<proteinExistence type="inferred from homology"/>
<dbReference type="AlphaFoldDB" id="A0AA97H2M5"/>
<evidence type="ECO:0000256" key="3">
    <source>
        <dbReference type="ARBA" id="ARBA00022676"/>
    </source>
</evidence>
<feature type="binding site" evidence="9">
    <location>
        <position position="79"/>
    </location>
    <ligand>
        <name>anthranilate</name>
        <dbReference type="ChEBI" id="CHEBI:16567"/>
        <label>1</label>
    </ligand>
</feature>
<dbReference type="InterPro" id="IPR005940">
    <property type="entry name" value="Anthranilate_Pribosyl_Tfrase"/>
</dbReference>
<dbReference type="Gene3D" id="3.40.1030.10">
    <property type="entry name" value="Nucleoside phosphorylase/phosphoribosyltransferase catalytic domain"/>
    <property type="match status" value="1"/>
</dbReference>
<evidence type="ECO:0000259" key="10">
    <source>
        <dbReference type="Pfam" id="PF00591"/>
    </source>
</evidence>
<dbReference type="GO" id="GO:0004048">
    <property type="term" value="F:anthranilate phosphoribosyltransferase activity"/>
    <property type="evidence" value="ECO:0007669"/>
    <property type="project" value="UniProtKB-UniRule"/>
</dbReference>
<keyword evidence="2 9" id="KW-0028">Amino-acid biosynthesis</keyword>
<dbReference type="Pfam" id="PF00591">
    <property type="entry name" value="Glycos_transf_3"/>
    <property type="match status" value="1"/>
</dbReference>
<evidence type="ECO:0000313" key="12">
    <source>
        <dbReference type="EMBL" id="WOC32402.1"/>
    </source>
</evidence>
<feature type="binding site" evidence="9">
    <location>
        <position position="165"/>
    </location>
    <ligand>
        <name>anthranilate</name>
        <dbReference type="ChEBI" id="CHEBI:16567"/>
        <label>2</label>
    </ligand>
</feature>
<dbReference type="SUPFAM" id="SSF52418">
    <property type="entry name" value="Nucleoside phosphorylase/phosphoribosyltransferase catalytic domain"/>
    <property type="match status" value="1"/>
</dbReference>
<comment type="cofactor">
    <cofactor evidence="9">
        <name>Mg(2+)</name>
        <dbReference type="ChEBI" id="CHEBI:18420"/>
    </cofactor>
    <text evidence="9">Binds 2 magnesium ions per monomer.</text>
</comment>
<dbReference type="InterPro" id="IPR017459">
    <property type="entry name" value="Glycosyl_Trfase_fam3_N_dom"/>
</dbReference>
<keyword evidence="5 9" id="KW-0822">Tryptophan biosynthesis</keyword>
<name>A0AA97H2M5_9FIRM</name>
<evidence type="ECO:0000313" key="13">
    <source>
        <dbReference type="Proteomes" id="UP001300604"/>
    </source>
</evidence>
<evidence type="ECO:0000256" key="9">
    <source>
        <dbReference type="HAMAP-Rule" id="MF_00211"/>
    </source>
</evidence>
<keyword evidence="6 9" id="KW-0057">Aromatic amino acid biosynthesis</keyword>
<dbReference type="GO" id="GO:0000287">
    <property type="term" value="F:magnesium ion binding"/>
    <property type="evidence" value="ECO:0007669"/>
    <property type="project" value="UniProtKB-UniRule"/>
</dbReference>
<comment type="subunit">
    <text evidence="9">Homodimer.</text>
</comment>
<feature type="binding site" evidence="9">
    <location>
        <position position="79"/>
    </location>
    <ligand>
        <name>5-phospho-alpha-D-ribose 1-diphosphate</name>
        <dbReference type="ChEBI" id="CHEBI:58017"/>
    </ligand>
</feature>
<feature type="binding site" evidence="9">
    <location>
        <begin position="89"/>
        <end position="92"/>
    </location>
    <ligand>
        <name>5-phospho-alpha-D-ribose 1-diphosphate</name>
        <dbReference type="ChEBI" id="CHEBI:58017"/>
    </ligand>
</feature>
<dbReference type="Proteomes" id="UP001300604">
    <property type="component" value="Chromosome"/>
</dbReference>
<feature type="binding site" evidence="9">
    <location>
        <position position="91"/>
    </location>
    <ligand>
        <name>Mg(2+)</name>
        <dbReference type="ChEBI" id="CHEBI:18420"/>
        <label>1</label>
    </ligand>
</feature>
<feature type="binding site" evidence="9">
    <location>
        <position position="225"/>
    </location>
    <ligand>
        <name>Mg(2+)</name>
        <dbReference type="ChEBI" id="CHEBI:18420"/>
        <label>2</label>
    </ligand>
</feature>
<evidence type="ECO:0000256" key="6">
    <source>
        <dbReference type="ARBA" id="ARBA00023141"/>
    </source>
</evidence>
<evidence type="ECO:0000256" key="1">
    <source>
        <dbReference type="ARBA" id="ARBA00004907"/>
    </source>
</evidence>
<keyword evidence="3 9" id="KW-0328">Glycosyltransferase</keyword>
<feature type="binding site" evidence="9">
    <location>
        <position position="119"/>
    </location>
    <ligand>
        <name>5-phospho-alpha-D-ribose 1-diphosphate</name>
        <dbReference type="ChEBI" id="CHEBI:58017"/>
    </ligand>
</feature>
<feature type="binding site" evidence="9">
    <location>
        <position position="110"/>
    </location>
    <ligand>
        <name>anthranilate</name>
        <dbReference type="ChEBI" id="CHEBI:16567"/>
        <label>1</label>
    </ligand>
</feature>
<gene>
    <name evidence="9 12" type="primary">trpD</name>
    <name evidence="12" type="ORF">PXC00_00615</name>
</gene>
<dbReference type="NCBIfam" id="TIGR01245">
    <property type="entry name" value="trpD"/>
    <property type="match status" value="1"/>
</dbReference>
<accession>A0AA97H2M5</accession>
<keyword evidence="4 9" id="KW-0808">Transferase</keyword>
<protein>
    <recommendedName>
        <fullName evidence="9">Anthranilate phosphoribosyltransferase</fullName>
        <ecNumber evidence="9">2.4.2.18</ecNumber>
    </recommendedName>
</protein>
<dbReference type="KEGG" id="carl:PXC00_00615"/>
<reference evidence="12" key="1">
    <citation type="submission" date="2023-09" db="EMBL/GenBank/DDBJ databases">
        <authorList>
            <person name="Zeng C."/>
        </authorList>
    </citation>
    <scope>NUCLEOTIDE SEQUENCE</scope>
    <source>
        <strain evidence="12">ZCY20-5</strain>
    </source>
</reference>
<feature type="domain" description="Glycosyl transferase family 3" evidence="10">
    <location>
        <begin position="73"/>
        <end position="322"/>
    </location>
</feature>
<dbReference type="RefSeq" id="WP_275844891.1">
    <property type="nucleotide sequence ID" value="NZ_CP135996.1"/>
</dbReference>
<dbReference type="InterPro" id="IPR000312">
    <property type="entry name" value="Glycosyl_Trfase_fam3"/>
</dbReference>
<dbReference type="PANTHER" id="PTHR43285:SF2">
    <property type="entry name" value="ANTHRANILATE PHOSPHORIBOSYLTRANSFERASE"/>
    <property type="match status" value="1"/>
</dbReference>
<comment type="catalytic activity">
    <reaction evidence="7 9">
        <text>N-(5-phospho-beta-D-ribosyl)anthranilate + diphosphate = 5-phospho-alpha-D-ribose 1-diphosphate + anthranilate</text>
        <dbReference type="Rhea" id="RHEA:11768"/>
        <dbReference type="ChEBI" id="CHEBI:16567"/>
        <dbReference type="ChEBI" id="CHEBI:18277"/>
        <dbReference type="ChEBI" id="CHEBI:33019"/>
        <dbReference type="ChEBI" id="CHEBI:58017"/>
        <dbReference type="EC" id="2.4.2.18"/>
    </reaction>
</comment>
<dbReference type="HAMAP" id="MF_00211">
    <property type="entry name" value="TrpD"/>
    <property type="match status" value="1"/>
</dbReference>
<comment type="function">
    <text evidence="9">Catalyzes the transfer of the phosphoribosyl group of 5-phosphorylribose-1-pyrophosphate (PRPP) to anthranilate to yield N-(5'-phosphoribosyl)-anthranilate (PRA).</text>
</comment>
<dbReference type="GO" id="GO:0005829">
    <property type="term" value="C:cytosol"/>
    <property type="evidence" value="ECO:0007669"/>
    <property type="project" value="TreeGrafter"/>
</dbReference>
<dbReference type="GO" id="GO:0000162">
    <property type="term" value="P:L-tryptophan biosynthetic process"/>
    <property type="evidence" value="ECO:0007669"/>
    <property type="project" value="UniProtKB-UniRule"/>
</dbReference>
<keyword evidence="9" id="KW-0479">Metal-binding</keyword>
<evidence type="ECO:0000256" key="8">
    <source>
        <dbReference type="ARBA" id="ARBA00061188"/>
    </source>
</evidence>
<comment type="similarity">
    <text evidence="8">In the C-terminal section; belongs to the anthranilate phosphoribosyltransferase family.</text>
</comment>
<dbReference type="Gene3D" id="1.20.970.10">
    <property type="entry name" value="Transferase, Pyrimidine Nucleoside Phosphorylase, Chain C"/>
    <property type="match status" value="1"/>
</dbReference>
<feature type="binding site" evidence="9">
    <location>
        <position position="87"/>
    </location>
    <ligand>
        <name>5-phospho-alpha-D-ribose 1-diphosphate</name>
        <dbReference type="ChEBI" id="CHEBI:58017"/>
    </ligand>
</feature>
<comment type="pathway">
    <text evidence="1 9">Amino-acid biosynthesis; L-tryptophan biosynthesis; L-tryptophan from chorismate: step 2/5.</text>
</comment>
<organism evidence="12 13">
    <name type="scientific">Caproicibacterium argilliputei</name>
    <dbReference type="NCBI Taxonomy" id="3030016"/>
    <lineage>
        <taxon>Bacteria</taxon>
        <taxon>Bacillati</taxon>
        <taxon>Bacillota</taxon>
        <taxon>Clostridia</taxon>
        <taxon>Eubacteriales</taxon>
        <taxon>Oscillospiraceae</taxon>
        <taxon>Caproicibacterium</taxon>
    </lineage>
</organism>
<keyword evidence="9" id="KW-0460">Magnesium</keyword>
<feature type="binding site" evidence="9">
    <location>
        <position position="224"/>
    </location>
    <ligand>
        <name>Mg(2+)</name>
        <dbReference type="ChEBI" id="CHEBI:18420"/>
        <label>2</label>
    </ligand>
</feature>
<dbReference type="SUPFAM" id="SSF47648">
    <property type="entry name" value="Nucleoside phosphorylase/phosphoribosyltransferase N-terminal domain"/>
    <property type="match status" value="1"/>
</dbReference>
<feature type="domain" description="Glycosyl transferase family 3 N-terminal" evidence="11">
    <location>
        <begin position="3"/>
        <end position="65"/>
    </location>
</feature>
<dbReference type="Pfam" id="PF02885">
    <property type="entry name" value="Glycos_trans_3N"/>
    <property type="match status" value="1"/>
</dbReference>
<comment type="similarity">
    <text evidence="9">Belongs to the anthranilate phosphoribosyltransferase family.</text>
</comment>
<evidence type="ECO:0000259" key="11">
    <source>
        <dbReference type="Pfam" id="PF02885"/>
    </source>
</evidence>
<dbReference type="FunFam" id="3.40.1030.10:FF:000002">
    <property type="entry name" value="Anthranilate phosphoribosyltransferase"/>
    <property type="match status" value="1"/>
</dbReference>
<comment type="caution">
    <text evidence="9">Lacks conserved residue(s) required for the propagation of feature annotation.</text>
</comment>
<feature type="binding site" evidence="9">
    <location>
        <begin position="107"/>
        <end position="115"/>
    </location>
    <ligand>
        <name>5-phospho-alpha-D-ribose 1-diphosphate</name>
        <dbReference type="ChEBI" id="CHEBI:58017"/>
    </ligand>
</feature>
<evidence type="ECO:0000256" key="7">
    <source>
        <dbReference type="ARBA" id="ARBA00052328"/>
    </source>
</evidence>